<accession>A0A7J0BXQ7</accession>
<keyword evidence="2" id="KW-1185">Reference proteome</keyword>
<dbReference type="EMBL" id="BLVP01000010">
    <property type="protein sequence ID" value="GFM37975.1"/>
    <property type="molecule type" value="Genomic_DNA"/>
</dbReference>
<evidence type="ECO:0000313" key="2">
    <source>
        <dbReference type="Proteomes" id="UP000503820"/>
    </source>
</evidence>
<protein>
    <submittedName>
        <fullName evidence="1">Uncharacterized protein</fullName>
    </submittedName>
</protein>
<reference evidence="1 2" key="1">
    <citation type="submission" date="2020-05" db="EMBL/GenBank/DDBJ databases">
        <title>Draft genome sequence of Desulfovibrio psychrotolerans JS1T.</title>
        <authorList>
            <person name="Ueno A."/>
            <person name="Tamazawa S."/>
            <person name="Tamamura S."/>
            <person name="Murakami T."/>
            <person name="Kiyama T."/>
            <person name="Inomata H."/>
            <person name="Amano Y."/>
            <person name="Miyakawa K."/>
            <person name="Tamaki H."/>
            <person name="Naganuma T."/>
            <person name="Kaneko K."/>
        </authorList>
    </citation>
    <scope>NUCLEOTIDE SEQUENCE [LARGE SCALE GENOMIC DNA]</scope>
    <source>
        <strain evidence="1 2">JS1</strain>
    </source>
</reference>
<dbReference type="Proteomes" id="UP000503820">
    <property type="component" value="Unassembled WGS sequence"/>
</dbReference>
<dbReference type="RefSeq" id="WP_174410587.1">
    <property type="nucleotide sequence ID" value="NZ_BLVP01000010.1"/>
</dbReference>
<comment type="caution">
    <text evidence="1">The sequence shown here is derived from an EMBL/GenBank/DDBJ whole genome shotgun (WGS) entry which is preliminary data.</text>
</comment>
<evidence type="ECO:0000313" key="1">
    <source>
        <dbReference type="EMBL" id="GFM37975.1"/>
    </source>
</evidence>
<name>A0A7J0BXQ7_9BACT</name>
<dbReference type="AlphaFoldDB" id="A0A7J0BXQ7"/>
<proteinExistence type="predicted"/>
<organism evidence="1 2">
    <name type="scientific">Desulfovibrio psychrotolerans</name>
    <dbReference type="NCBI Taxonomy" id="415242"/>
    <lineage>
        <taxon>Bacteria</taxon>
        <taxon>Pseudomonadati</taxon>
        <taxon>Thermodesulfobacteriota</taxon>
        <taxon>Desulfovibrionia</taxon>
        <taxon>Desulfovibrionales</taxon>
        <taxon>Desulfovibrionaceae</taxon>
        <taxon>Desulfovibrio</taxon>
    </lineage>
</organism>
<sequence length="63" mass="7385">MSTRCGNFRVASWIDTLRVREVYVIEMYHDGRWRPCVTGRRPHVYDIRYDACGMILLLGGAHN</sequence>
<gene>
    <name evidence="1" type="ORF">DSM19430T_26590</name>
</gene>